<dbReference type="InterPro" id="IPR006047">
    <property type="entry name" value="GH13_cat_dom"/>
</dbReference>
<dbReference type="SUPFAM" id="SSF51011">
    <property type="entry name" value="Glycosyl hydrolase domain"/>
    <property type="match status" value="1"/>
</dbReference>
<name>E1ZT75_CHLVA</name>
<comment type="catalytic activity">
    <reaction evidence="1">
        <text>Transfers a segment of a (1-&gt;4)-alpha-D-glucan chain to a primary hydroxy group in a similar glucan chain.</text>
        <dbReference type="EC" id="2.4.1.18"/>
    </reaction>
</comment>
<dbReference type="Pfam" id="PF00128">
    <property type="entry name" value="Alpha-amylase"/>
    <property type="match status" value="1"/>
</dbReference>
<evidence type="ECO:0000259" key="7">
    <source>
        <dbReference type="SMART" id="SM00642"/>
    </source>
</evidence>
<evidence type="ECO:0000313" key="8">
    <source>
        <dbReference type="EMBL" id="EFN50981.1"/>
    </source>
</evidence>
<comment type="similarity">
    <text evidence="3">Belongs to the glycosyl hydrolase 13 family. GlgB subfamily.</text>
</comment>
<feature type="domain" description="Glycosyl hydrolase family 13 catalytic" evidence="7">
    <location>
        <begin position="127"/>
        <end position="472"/>
    </location>
</feature>
<keyword evidence="6" id="KW-0035">Amyloplast</keyword>
<dbReference type="Gene3D" id="2.60.40.1180">
    <property type="entry name" value="Golgi alpha-mannosidase II"/>
    <property type="match status" value="1"/>
</dbReference>
<dbReference type="OrthoDB" id="1740265at2759"/>
<evidence type="ECO:0000256" key="5">
    <source>
        <dbReference type="ARBA" id="ARBA00022679"/>
    </source>
</evidence>
<dbReference type="GO" id="GO:0043169">
    <property type="term" value="F:cation binding"/>
    <property type="evidence" value="ECO:0007669"/>
    <property type="project" value="InterPro"/>
</dbReference>
<evidence type="ECO:0000313" key="9">
    <source>
        <dbReference type="Proteomes" id="UP000008141"/>
    </source>
</evidence>
<dbReference type="EMBL" id="GL433870">
    <property type="protein sequence ID" value="EFN50981.1"/>
    <property type="molecule type" value="Genomic_DNA"/>
</dbReference>
<proteinExistence type="inferred from homology"/>
<dbReference type="InParanoid" id="E1ZT75"/>
<keyword evidence="6" id="KW-0934">Plastid</keyword>
<dbReference type="Pfam" id="PF02806">
    <property type="entry name" value="Alpha-amylase_C"/>
    <property type="match status" value="1"/>
</dbReference>
<dbReference type="Gene3D" id="3.20.20.80">
    <property type="entry name" value="Glycosidases"/>
    <property type="match status" value="2"/>
</dbReference>
<keyword evidence="9" id="KW-1185">Reference proteome</keyword>
<evidence type="ECO:0000256" key="3">
    <source>
        <dbReference type="ARBA" id="ARBA00009000"/>
    </source>
</evidence>
<dbReference type="GO" id="GO:0005975">
    <property type="term" value="P:carbohydrate metabolic process"/>
    <property type="evidence" value="ECO:0007669"/>
    <property type="project" value="InterPro"/>
</dbReference>
<reference evidence="8 9" key="1">
    <citation type="journal article" date="2010" name="Plant Cell">
        <title>The Chlorella variabilis NC64A genome reveals adaptation to photosymbiosis, coevolution with viruses, and cryptic sex.</title>
        <authorList>
            <person name="Blanc G."/>
            <person name="Duncan G."/>
            <person name="Agarkova I."/>
            <person name="Borodovsky M."/>
            <person name="Gurnon J."/>
            <person name="Kuo A."/>
            <person name="Lindquist E."/>
            <person name="Lucas S."/>
            <person name="Pangilinan J."/>
            <person name="Polle J."/>
            <person name="Salamov A."/>
            <person name="Terry A."/>
            <person name="Yamada T."/>
            <person name="Dunigan D.D."/>
            <person name="Grigoriev I.V."/>
            <person name="Claverie J.M."/>
            <person name="Van Etten J.L."/>
        </authorList>
    </citation>
    <scope>NUCLEOTIDE SEQUENCE [LARGE SCALE GENOMIC DNA]</scope>
    <source>
        <strain evidence="8 9">NC64A</strain>
    </source>
</reference>
<sequence length="487" mass="53486">MVLELVPAGQFIPTPAAAAAPQPAGGEGQAPALKAVPEAVQTAVKEVQLSRHGDDWGADLPPGLAPHGTAYRLVLTGPGGSRLVRRDPWARSAEHTTSWCFVHSADAYQWRHPDWQPLSFDKYIIYEMHVGSFTPEGTLAAAAARLPHVAALGFTLIELMPCQEHSDPWGYNPRQLLALHRPMGTPEDMKAFVDTAHGLGVGVMMDVVLHHGAPSGNMLWDWDGWEQGANGGIYHEGAPDCPWGRQWDLPRLRTAMGVHFGFESPTQCIKYMTGSHDQVGCQRNGGWYQDYAPVGGHHRYAVDQFCGGRTDPNAAACARLWYAANVAAAGLPMLFMGTEFAQSGWWHNDEHHRLQWDNAEDDIGRGMMAAVGDANRLRASYPALRYGWANCIHEDRKNGVMGYERCSAGETRVVVVVNAARQRWQEGDYGLWVGGGGTFKQVYCSQDSAYGGDPQWRSNDVVQEYDGRIYLSLPPSCTLVLVQQPAE</sequence>
<comment type="subcellular location">
    <subcellularLocation>
        <location evidence="2">Plastid</location>
        <location evidence="2">Amyloplast</location>
    </subcellularLocation>
</comment>
<dbReference type="GO" id="GO:0003844">
    <property type="term" value="F:1,4-alpha-glucan branching enzyme activity"/>
    <property type="evidence" value="ECO:0007669"/>
    <property type="project" value="UniProtKB-EC"/>
</dbReference>
<evidence type="ECO:0000256" key="4">
    <source>
        <dbReference type="ARBA" id="ARBA00012541"/>
    </source>
</evidence>
<dbReference type="EC" id="2.4.1.18" evidence="4"/>
<evidence type="ECO:0000256" key="6">
    <source>
        <dbReference type="ARBA" id="ARBA00023234"/>
    </source>
</evidence>
<dbReference type="PANTHER" id="PTHR43651">
    <property type="entry name" value="1,4-ALPHA-GLUCAN-BRANCHING ENZYME"/>
    <property type="match status" value="1"/>
</dbReference>
<protein>
    <recommendedName>
        <fullName evidence="4">1,4-alpha-glucan branching enzyme</fullName>
        <ecNumber evidence="4">2.4.1.18</ecNumber>
    </recommendedName>
</protein>
<organism evidence="9">
    <name type="scientific">Chlorella variabilis</name>
    <name type="common">Green alga</name>
    <dbReference type="NCBI Taxonomy" id="554065"/>
    <lineage>
        <taxon>Eukaryota</taxon>
        <taxon>Viridiplantae</taxon>
        <taxon>Chlorophyta</taxon>
        <taxon>core chlorophytes</taxon>
        <taxon>Trebouxiophyceae</taxon>
        <taxon>Chlorellales</taxon>
        <taxon>Chlorellaceae</taxon>
        <taxon>Chlorella clade</taxon>
        <taxon>Chlorella</taxon>
    </lineage>
</organism>
<dbReference type="SMART" id="SM00642">
    <property type="entry name" value="Aamy"/>
    <property type="match status" value="1"/>
</dbReference>
<dbReference type="InterPro" id="IPR013780">
    <property type="entry name" value="Glyco_hydro_b"/>
</dbReference>
<dbReference type="GeneID" id="17350393"/>
<dbReference type="KEGG" id="cvr:CHLNCDRAFT_141631"/>
<dbReference type="Proteomes" id="UP000008141">
    <property type="component" value="Unassembled WGS sequence"/>
</dbReference>
<dbReference type="RefSeq" id="XP_005843083.1">
    <property type="nucleotide sequence ID" value="XM_005843021.1"/>
</dbReference>
<evidence type="ECO:0000256" key="1">
    <source>
        <dbReference type="ARBA" id="ARBA00000826"/>
    </source>
</evidence>
<gene>
    <name evidence="8" type="ORF">CHLNCDRAFT_141631</name>
</gene>
<evidence type="ECO:0000256" key="2">
    <source>
        <dbReference type="ARBA" id="ARBA00004602"/>
    </source>
</evidence>
<dbReference type="InterPro" id="IPR017853">
    <property type="entry name" value="GH"/>
</dbReference>
<dbReference type="STRING" id="554065.E1ZT75"/>
<dbReference type="GO" id="GO:0009501">
    <property type="term" value="C:amyloplast"/>
    <property type="evidence" value="ECO:0007669"/>
    <property type="project" value="UniProtKB-SubCell"/>
</dbReference>
<dbReference type="SUPFAM" id="SSF51445">
    <property type="entry name" value="(Trans)glycosidases"/>
    <property type="match status" value="1"/>
</dbReference>
<dbReference type="PANTHER" id="PTHR43651:SF11">
    <property type="entry name" value="MALTO-OLIGOSYLTREHALOSE TREHALOHYDROLASE"/>
    <property type="match status" value="1"/>
</dbReference>
<dbReference type="eggNOG" id="KOG0470">
    <property type="taxonomic scope" value="Eukaryota"/>
</dbReference>
<dbReference type="InterPro" id="IPR006048">
    <property type="entry name" value="A-amylase/branching_C"/>
</dbReference>
<accession>E1ZT75</accession>
<dbReference type="AlphaFoldDB" id="E1ZT75"/>
<keyword evidence="5" id="KW-0808">Transferase</keyword>